<reference evidence="5" key="2">
    <citation type="submission" date="2017-06" db="EMBL/GenBank/DDBJ databases">
        <title>The pomegranate genome and the genomics of punicalagin biosynthesis.</title>
        <authorList>
            <person name="Xu C."/>
        </authorList>
    </citation>
    <scope>NUCLEOTIDE SEQUENCE [LARGE SCALE GENOMIC DNA]</scope>
    <source>
        <tissue evidence="5">Fresh leaf</tissue>
    </source>
</reference>
<dbReference type="Gene3D" id="1.25.10.10">
    <property type="entry name" value="Leucine-rich Repeat Variant"/>
    <property type="match status" value="1"/>
</dbReference>
<evidence type="ECO:0000313" key="8">
    <source>
        <dbReference type="RefSeq" id="XP_031402752.1"/>
    </source>
</evidence>
<dbReference type="Proteomes" id="UP000197138">
    <property type="component" value="Unassembled WGS sequence"/>
</dbReference>
<dbReference type="Proteomes" id="UP000515151">
    <property type="component" value="Chromosome 6"/>
</dbReference>
<reference evidence="6" key="1">
    <citation type="journal article" date="2017" name="Plant J.">
        <title>The pomegranate (Punica granatum L.) genome and the genomics of punicalagin biosynthesis.</title>
        <authorList>
            <person name="Qin G."/>
            <person name="Xu C."/>
            <person name="Ming R."/>
            <person name="Tang H."/>
            <person name="Guyot R."/>
            <person name="Kramer E.M."/>
            <person name="Hu Y."/>
            <person name="Yi X."/>
            <person name="Qi Y."/>
            <person name="Xu X."/>
            <person name="Gao Z."/>
            <person name="Pan H."/>
            <person name="Jian J."/>
            <person name="Tian Y."/>
            <person name="Yue Z."/>
            <person name="Xu Y."/>
        </authorList>
    </citation>
    <scope>NUCLEOTIDE SEQUENCE [LARGE SCALE GENOMIC DNA]</scope>
    <source>
        <strain evidence="6">cv. Dabenzi</strain>
    </source>
</reference>
<evidence type="ECO:0000256" key="1">
    <source>
        <dbReference type="ARBA" id="ARBA00004123"/>
    </source>
</evidence>
<dbReference type="SUPFAM" id="SSF48371">
    <property type="entry name" value="ARM repeat"/>
    <property type="match status" value="1"/>
</dbReference>
<protein>
    <submittedName>
        <fullName evidence="8">Uncharacterized protein LOC116212339 isoform X1</fullName>
    </submittedName>
</protein>
<dbReference type="GO" id="GO:0005634">
    <property type="term" value="C:nucleus"/>
    <property type="evidence" value="ECO:0007669"/>
    <property type="project" value="UniProtKB-SubCell"/>
</dbReference>
<dbReference type="InterPro" id="IPR016024">
    <property type="entry name" value="ARM-type_fold"/>
</dbReference>
<evidence type="ECO:0000256" key="3">
    <source>
        <dbReference type="ARBA" id="ARBA00038401"/>
    </source>
</evidence>
<sequence length="573" mass="63756">MAVDLDPASQRHEEEEEEEAQVPEEGAPAHHPVAPPDELFDISTTVDPSYIISLIRKLIPTTQSDSCHLSGGVNNSGNDHKFGMDCSQETEVFPADGKVESSLRNKSEIMPMGQEIDGHGVPAGEETWEEYGCILWDLAASRTNAELMVQNLVLEVLQANLMVPQSVRVKEICLGIIGNLACHEVLMDSIVSTSGLIQTIIDQLFLDDSQCLSEACRLLTLCLQSNECVTWAKALQPNHVIQRLVWIAENTLNPLLLEKSVGLMLVILESERGAAPILLPRLDEIGLTKLLISLLDYEISKLTSEITPERFPVLDVILRTIEALSTMDDYSQEISSNKELVQLICNLVKLPDKMEISESCVTAAVLLANILSDEPDLAAEMSQDLPLLQGLFDILPFTSNDAEARSALWSTIAQLLNQIKGSTIELYRYVSVLACKCDLIEEDLLDHQLDQLDKHESSDTRGTKSNPAITALRQIVSILNDWTSSKDIAEEKDVTEEHRANYGAVIRLLEMIRSPELEEVIFDSSRHRILLLTRACLRIRGFEIIGHSSFLPRLLNMSFLPHLLERDILVEQG</sequence>
<dbReference type="RefSeq" id="XP_031402752.1">
    <property type="nucleotide sequence ID" value="XM_031546892.1"/>
</dbReference>
<dbReference type="EMBL" id="MTKT01004939">
    <property type="protein sequence ID" value="OWM68955.1"/>
    <property type="molecule type" value="Genomic_DNA"/>
</dbReference>
<evidence type="ECO:0000313" key="7">
    <source>
        <dbReference type="Proteomes" id="UP000515151"/>
    </source>
</evidence>
<dbReference type="OrthoDB" id="2156856at2759"/>
<evidence type="ECO:0000256" key="4">
    <source>
        <dbReference type="SAM" id="MobiDB-lite"/>
    </source>
</evidence>
<dbReference type="PANTHER" id="PTHR23424">
    <property type="entry name" value="SERUM AMYLOID A"/>
    <property type="match status" value="1"/>
</dbReference>
<keyword evidence="2" id="KW-0539">Nucleus</keyword>
<comment type="subcellular location">
    <subcellularLocation>
        <location evidence="1">Nucleus</location>
    </subcellularLocation>
</comment>
<accession>A0A218W834</accession>
<dbReference type="InterPro" id="IPR052464">
    <property type="entry name" value="Synovial_Prolif_Regulator"/>
</dbReference>
<dbReference type="AlphaFoldDB" id="A0A218W834"/>
<feature type="region of interest" description="Disordered" evidence="4">
    <location>
        <begin position="1"/>
        <end position="39"/>
    </location>
</feature>
<comment type="similarity">
    <text evidence="3">Belongs to the SAAL1 family.</text>
</comment>
<gene>
    <name evidence="8" type="primary">LOC116212339</name>
    <name evidence="5" type="ORF">CDL15_Pgr025142</name>
</gene>
<dbReference type="PANTHER" id="PTHR23424:SF23">
    <property type="entry name" value="PROTEIN SAAL1"/>
    <property type="match status" value="1"/>
</dbReference>
<evidence type="ECO:0000256" key="2">
    <source>
        <dbReference type="ARBA" id="ARBA00023242"/>
    </source>
</evidence>
<reference evidence="8" key="4">
    <citation type="submission" date="2025-04" db="UniProtKB">
        <authorList>
            <consortium name="RefSeq"/>
        </authorList>
    </citation>
    <scope>IDENTIFICATION</scope>
    <source>
        <tissue evidence="8">Leaf</tissue>
    </source>
</reference>
<evidence type="ECO:0000313" key="6">
    <source>
        <dbReference type="Proteomes" id="UP000197138"/>
    </source>
</evidence>
<name>A0A218W834_PUNGR</name>
<evidence type="ECO:0000313" key="5">
    <source>
        <dbReference type="EMBL" id="OWM68955.1"/>
    </source>
</evidence>
<keyword evidence="7" id="KW-1185">Reference proteome</keyword>
<reference evidence="7" key="3">
    <citation type="journal article" date="2020" name="Plant Biotechnol. J.">
        <title>The pomegranate (Punica granatum L.) draft genome dissects genetic divergence between soft- and hard-seeded cultivars.</title>
        <authorList>
            <person name="Luo X."/>
            <person name="Li H."/>
            <person name="Wu Z."/>
            <person name="Yao W."/>
            <person name="Zhao P."/>
            <person name="Cao D."/>
            <person name="Yu H."/>
            <person name="Li K."/>
            <person name="Poudel K."/>
            <person name="Zhao D."/>
            <person name="Zhang F."/>
            <person name="Xia X."/>
            <person name="Chen L."/>
            <person name="Wang Q."/>
            <person name="Jing D."/>
            <person name="Cao S."/>
        </authorList>
    </citation>
    <scope>NUCLEOTIDE SEQUENCE [LARGE SCALE GENOMIC DNA]</scope>
</reference>
<organism evidence="5 6">
    <name type="scientific">Punica granatum</name>
    <name type="common">Pomegranate</name>
    <dbReference type="NCBI Taxonomy" id="22663"/>
    <lineage>
        <taxon>Eukaryota</taxon>
        <taxon>Viridiplantae</taxon>
        <taxon>Streptophyta</taxon>
        <taxon>Embryophyta</taxon>
        <taxon>Tracheophyta</taxon>
        <taxon>Spermatophyta</taxon>
        <taxon>Magnoliopsida</taxon>
        <taxon>eudicotyledons</taxon>
        <taxon>Gunneridae</taxon>
        <taxon>Pentapetalae</taxon>
        <taxon>rosids</taxon>
        <taxon>malvids</taxon>
        <taxon>Myrtales</taxon>
        <taxon>Lythraceae</taxon>
        <taxon>Punica</taxon>
    </lineage>
</organism>
<dbReference type="InterPro" id="IPR011989">
    <property type="entry name" value="ARM-like"/>
</dbReference>
<dbReference type="GeneID" id="116212339"/>
<proteinExistence type="inferred from homology"/>